<dbReference type="AlphaFoldDB" id="A0A6A1VLU0"/>
<protein>
    <recommendedName>
        <fullName evidence="1">Zinc knuckle CX2CX4HX4C domain-containing protein</fullName>
    </recommendedName>
</protein>
<keyword evidence="3" id="KW-1185">Reference proteome</keyword>
<reference evidence="2 3" key="1">
    <citation type="journal article" date="2019" name="Plant Biotechnol. J.">
        <title>The red bayberry genome and genetic basis of sex determination.</title>
        <authorList>
            <person name="Jia H.M."/>
            <person name="Jia H.J."/>
            <person name="Cai Q.L."/>
            <person name="Wang Y."/>
            <person name="Zhao H.B."/>
            <person name="Yang W.F."/>
            <person name="Wang G.Y."/>
            <person name="Li Y.H."/>
            <person name="Zhan D.L."/>
            <person name="Shen Y.T."/>
            <person name="Niu Q.F."/>
            <person name="Chang L."/>
            <person name="Qiu J."/>
            <person name="Zhao L."/>
            <person name="Xie H.B."/>
            <person name="Fu W.Y."/>
            <person name="Jin J."/>
            <person name="Li X.W."/>
            <person name="Jiao Y."/>
            <person name="Zhou C.C."/>
            <person name="Tu T."/>
            <person name="Chai C.Y."/>
            <person name="Gao J.L."/>
            <person name="Fan L.J."/>
            <person name="van de Weg E."/>
            <person name="Wang J.Y."/>
            <person name="Gao Z.S."/>
        </authorList>
    </citation>
    <scope>NUCLEOTIDE SEQUENCE [LARGE SCALE GENOMIC DNA]</scope>
    <source>
        <tissue evidence="2">Leaves</tissue>
    </source>
</reference>
<feature type="domain" description="Zinc knuckle CX2CX4HX4C" evidence="1">
    <location>
        <begin position="5"/>
        <end position="33"/>
    </location>
</feature>
<evidence type="ECO:0000259" key="1">
    <source>
        <dbReference type="Pfam" id="PF14392"/>
    </source>
</evidence>
<dbReference type="Proteomes" id="UP000516437">
    <property type="component" value="Chromosome 5"/>
</dbReference>
<dbReference type="OrthoDB" id="1707487at2759"/>
<gene>
    <name evidence="2" type="ORF">CJ030_MR5G017142</name>
</gene>
<dbReference type="InterPro" id="IPR025836">
    <property type="entry name" value="Zn_knuckle_CX2CX4HX4C"/>
</dbReference>
<comment type="caution">
    <text evidence="2">The sequence shown here is derived from an EMBL/GenBank/DDBJ whole genome shotgun (WGS) entry which is preliminary data.</text>
</comment>
<proteinExistence type="predicted"/>
<organism evidence="2 3">
    <name type="scientific">Morella rubra</name>
    <name type="common">Chinese bayberry</name>
    <dbReference type="NCBI Taxonomy" id="262757"/>
    <lineage>
        <taxon>Eukaryota</taxon>
        <taxon>Viridiplantae</taxon>
        <taxon>Streptophyta</taxon>
        <taxon>Embryophyta</taxon>
        <taxon>Tracheophyta</taxon>
        <taxon>Spermatophyta</taxon>
        <taxon>Magnoliopsida</taxon>
        <taxon>eudicotyledons</taxon>
        <taxon>Gunneridae</taxon>
        <taxon>Pentapetalae</taxon>
        <taxon>rosids</taxon>
        <taxon>fabids</taxon>
        <taxon>Fagales</taxon>
        <taxon>Myricaceae</taxon>
        <taxon>Morella</taxon>
    </lineage>
</organism>
<sequence>MGLSTAWVQFKYEKLADFCYVCGRIGQTQSSCRPAASYTGKLPFDYKMRATSSSLRWDSVDRVMQPPHHELKCDKIISPASSLSKSSSTGGWHSLELPSRKGHNVVVGTALDLRASSMVDISGGTSPLFSSLVIEDPLLSLKSPALSSTMGTDFLQKAPSALLGRESPLGLAFPNMGAFEDVSPASGQRVLAFSSLAAKVQNVTGFVKKRASAQLAYRGGPKLPSSIEAKGKQVVDSCPIGVASKFGLGFAPNPFGIPLSGFVSDLLSIHTEVISPVVSLRTPKRKLSSPLLEEFSPKRGVSLNHSTIRYLGSVRATQEIDTSELEEHLTLAVLKAHRFKIAL</sequence>
<dbReference type="EMBL" id="RXIC02000023">
    <property type="protein sequence ID" value="KAB1213879.1"/>
    <property type="molecule type" value="Genomic_DNA"/>
</dbReference>
<dbReference type="Pfam" id="PF14392">
    <property type="entry name" value="zf-CCHC_4"/>
    <property type="match status" value="1"/>
</dbReference>
<name>A0A6A1VLU0_9ROSI</name>
<evidence type="ECO:0000313" key="2">
    <source>
        <dbReference type="EMBL" id="KAB1213879.1"/>
    </source>
</evidence>
<accession>A0A6A1VLU0</accession>
<evidence type="ECO:0000313" key="3">
    <source>
        <dbReference type="Proteomes" id="UP000516437"/>
    </source>
</evidence>